<dbReference type="GO" id="GO:0004674">
    <property type="term" value="F:protein serine/threonine kinase activity"/>
    <property type="evidence" value="ECO:0007669"/>
    <property type="project" value="UniProtKB-KW"/>
</dbReference>
<reference evidence="4" key="1">
    <citation type="submission" date="2023-02" db="EMBL/GenBank/DDBJ databases">
        <title>Actinokineospora globicatena NBRC 15670.</title>
        <authorList>
            <person name="Ichikawa N."/>
            <person name="Sato H."/>
            <person name="Tonouchi N."/>
        </authorList>
    </citation>
    <scope>NUCLEOTIDE SEQUENCE</scope>
    <source>
        <strain evidence="4">NBRC 15670</strain>
    </source>
</reference>
<gene>
    <name evidence="4" type="ORF">Aglo03_58650</name>
</gene>
<sequence>MSAPGFAHEALVYRDEPTYVDAAASFAREGLLAGAAVFAILPPAGAKLLRESLVDLADPADVVVVDACEVGRNPARLIPAIRARVTEAGDRPVRGVVESTWPGRTEAERAEVVLHEALVNLAFEETTTLRLRCLFDGSVLPEDLLTAVAHTHPVVTDGARAVSKHFDHDYAHDRFDTDLPTPTDVTDVVHFCIDDLPELRDLVTVRAKQFGLPRDRALDLTLATNEIVTNSICHGGERGTLRLWTDTDTLICEITDSGHIPNPLVGRLAPLPAIQGGRGIWLANQLCDLVTIRSHTPQGTATRLHVRR</sequence>
<dbReference type="Pfam" id="PF13581">
    <property type="entry name" value="HATPase_c_2"/>
    <property type="match status" value="1"/>
</dbReference>
<comment type="caution">
    <text evidence="4">The sequence shown here is derived from an EMBL/GenBank/DDBJ whole genome shotgun (WGS) entry which is preliminary data.</text>
</comment>
<dbReference type="EMBL" id="BSSD01000011">
    <property type="protein sequence ID" value="GLW95049.1"/>
    <property type="molecule type" value="Genomic_DNA"/>
</dbReference>
<accession>A0A9W6QUY0</accession>
<dbReference type="RefSeq" id="WP_285612936.1">
    <property type="nucleotide sequence ID" value="NZ_BSSD01000011.1"/>
</dbReference>
<dbReference type="InterPro" id="IPR025847">
    <property type="entry name" value="MEDS_domain"/>
</dbReference>
<dbReference type="InterPro" id="IPR003594">
    <property type="entry name" value="HATPase_dom"/>
</dbReference>
<evidence type="ECO:0000256" key="1">
    <source>
        <dbReference type="ARBA" id="ARBA00022527"/>
    </source>
</evidence>
<protein>
    <submittedName>
        <fullName evidence="4">Anti-sigma regulatory factor</fullName>
    </submittedName>
</protein>
<keyword evidence="1" id="KW-0723">Serine/threonine-protein kinase</keyword>
<keyword evidence="1" id="KW-0808">Transferase</keyword>
<dbReference type="Gene3D" id="3.30.565.10">
    <property type="entry name" value="Histidine kinase-like ATPase, C-terminal domain"/>
    <property type="match status" value="1"/>
</dbReference>
<dbReference type="PANTHER" id="PTHR35526">
    <property type="entry name" value="ANTI-SIGMA-F FACTOR RSBW-RELATED"/>
    <property type="match status" value="1"/>
</dbReference>
<dbReference type="NCBIfam" id="NF041045">
    <property type="entry name" value="RsbA_anti_sig"/>
    <property type="match status" value="1"/>
</dbReference>
<feature type="domain" description="MEDS" evidence="3">
    <location>
        <begin position="8"/>
        <end position="153"/>
    </location>
</feature>
<dbReference type="Proteomes" id="UP001165042">
    <property type="component" value="Unassembled WGS sequence"/>
</dbReference>
<evidence type="ECO:0000313" key="4">
    <source>
        <dbReference type="EMBL" id="GLW95049.1"/>
    </source>
</evidence>
<keyword evidence="1" id="KW-0418">Kinase</keyword>
<dbReference type="InterPro" id="IPR050267">
    <property type="entry name" value="Anti-sigma-factor_SerPK"/>
</dbReference>
<dbReference type="InterPro" id="IPR047718">
    <property type="entry name" value="RsbA-like_anti_sig"/>
</dbReference>
<keyword evidence="5" id="KW-1185">Reference proteome</keyword>
<dbReference type="PANTHER" id="PTHR35526:SF3">
    <property type="entry name" value="ANTI-SIGMA-F FACTOR RSBW"/>
    <property type="match status" value="1"/>
</dbReference>
<proteinExistence type="predicted"/>
<dbReference type="Pfam" id="PF14417">
    <property type="entry name" value="MEDS"/>
    <property type="match status" value="1"/>
</dbReference>
<dbReference type="InterPro" id="IPR036890">
    <property type="entry name" value="HATPase_C_sf"/>
</dbReference>
<dbReference type="SUPFAM" id="SSF55874">
    <property type="entry name" value="ATPase domain of HSP90 chaperone/DNA topoisomerase II/histidine kinase"/>
    <property type="match status" value="1"/>
</dbReference>
<organism evidence="4 5">
    <name type="scientific">Actinokineospora globicatena</name>
    <dbReference type="NCBI Taxonomy" id="103729"/>
    <lineage>
        <taxon>Bacteria</taxon>
        <taxon>Bacillati</taxon>
        <taxon>Actinomycetota</taxon>
        <taxon>Actinomycetes</taxon>
        <taxon>Pseudonocardiales</taxon>
        <taxon>Pseudonocardiaceae</taxon>
        <taxon>Actinokineospora</taxon>
    </lineage>
</organism>
<dbReference type="CDD" id="cd16936">
    <property type="entry name" value="HATPase_RsbW-like"/>
    <property type="match status" value="1"/>
</dbReference>
<dbReference type="AlphaFoldDB" id="A0A9W6QUY0"/>
<evidence type="ECO:0000259" key="2">
    <source>
        <dbReference type="Pfam" id="PF13581"/>
    </source>
</evidence>
<feature type="domain" description="Histidine kinase/HSP90-like ATPase" evidence="2">
    <location>
        <begin position="195"/>
        <end position="304"/>
    </location>
</feature>
<evidence type="ECO:0000313" key="5">
    <source>
        <dbReference type="Proteomes" id="UP001165042"/>
    </source>
</evidence>
<name>A0A9W6QUY0_9PSEU</name>
<evidence type="ECO:0000259" key="3">
    <source>
        <dbReference type="Pfam" id="PF14417"/>
    </source>
</evidence>